<dbReference type="Pfam" id="PF01547">
    <property type="entry name" value="SBP_bac_1"/>
    <property type="match status" value="1"/>
</dbReference>
<dbReference type="InterPro" id="IPR050490">
    <property type="entry name" value="Bact_solute-bd_prot1"/>
</dbReference>
<dbReference type="AlphaFoldDB" id="A0A1G2PPE7"/>
<evidence type="ECO:0000256" key="1">
    <source>
        <dbReference type="ARBA" id="ARBA00022475"/>
    </source>
</evidence>
<dbReference type="Gene3D" id="3.40.190.10">
    <property type="entry name" value="Periplasmic binding protein-like II"/>
    <property type="match status" value="1"/>
</dbReference>
<dbReference type="PANTHER" id="PTHR43649">
    <property type="entry name" value="ARABINOSE-BINDING PROTEIN-RELATED"/>
    <property type="match status" value="1"/>
</dbReference>
<evidence type="ECO:0000313" key="7">
    <source>
        <dbReference type="EMBL" id="OHA49629.1"/>
    </source>
</evidence>
<dbReference type="Proteomes" id="UP000178646">
    <property type="component" value="Unassembled WGS sequence"/>
</dbReference>
<evidence type="ECO:0000256" key="3">
    <source>
        <dbReference type="ARBA" id="ARBA00023136"/>
    </source>
</evidence>
<gene>
    <name evidence="7" type="ORF">A2W59_01990</name>
</gene>
<evidence type="ECO:0008006" key="9">
    <source>
        <dbReference type="Google" id="ProtNLM"/>
    </source>
</evidence>
<keyword evidence="4" id="KW-0564">Palmitate</keyword>
<dbReference type="SUPFAM" id="SSF53850">
    <property type="entry name" value="Periplasmic binding protein-like II"/>
    <property type="match status" value="1"/>
</dbReference>
<evidence type="ECO:0000313" key="8">
    <source>
        <dbReference type="Proteomes" id="UP000178646"/>
    </source>
</evidence>
<keyword evidence="6" id="KW-0812">Transmembrane</keyword>
<reference evidence="7 8" key="1">
    <citation type="journal article" date="2016" name="Nat. Commun.">
        <title>Thousands of microbial genomes shed light on interconnected biogeochemical processes in an aquifer system.</title>
        <authorList>
            <person name="Anantharaman K."/>
            <person name="Brown C.T."/>
            <person name="Hug L.A."/>
            <person name="Sharon I."/>
            <person name="Castelle C.J."/>
            <person name="Probst A.J."/>
            <person name="Thomas B.C."/>
            <person name="Singh A."/>
            <person name="Wilkins M.J."/>
            <person name="Karaoz U."/>
            <person name="Brodie E.L."/>
            <person name="Williams K.H."/>
            <person name="Hubbard S.S."/>
            <person name="Banfield J.F."/>
        </authorList>
    </citation>
    <scope>NUCLEOTIDE SEQUENCE [LARGE SCALE GENOMIC DNA]</scope>
</reference>
<sequence>MKKITPFQIILLAGFGIVAVIAVLLFSGILPGYEKQGSQKGTVVPISLWGTLPKDQINSVISAIGEKNESFGITYTEHPPSSYEENIVNALASGKGPDFLIISQDMVLKNKDKTSLIPSAYYPERNFRDDFVDIANLFLDKKNGGLAAVPFLIDPMAMYWNKDIFSSAGISRPPRDWDEFAEDVKIFTEKNGAGNIVQSGTALGELSNIKNGKDILSMLIIQSGNPIMETDDNGNLEITLNKENNFGKNPVVVSVKFFNDFSDPNKNVYSWNKALSDADTMFAKGALAMYFGYAGELPEIKARNPHLNFDIAEVPKIKGSKTKTTFAKIYGLAIMKNSSQTKKQAALNSILFMISNAASKDFSRATGLASPRRDLLAEKAVDAYSGLINKMAIMSKSWLEPDGNEVRRIFKDMVESVSSGGLSADSSAGLAEKRLKQELKKVTQNVQKK</sequence>
<keyword evidence="5" id="KW-0449">Lipoprotein</keyword>
<keyword evidence="3 6" id="KW-0472">Membrane</keyword>
<evidence type="ECO:0000256" key="6">
    <source>
        <dbReference type="SAM" id="Phobius"/>
    </source>
</evidence>
<dbReference type="InterPro" id="IPR006059">
    <property type="entry name" value="SBP"/>
</dbReference>
<evidence type="ECO:0000256" key="2">
    <source>
        <dbReference type="ARBA" id="ARBA00022729"/>
    </source>
</evidence>
<dbReference type="EMBL" id="MHSU01000029">
    <property type="protein sequence ID" value="OHA49629.1"/>
    <property type="molecule type" value="Genomic_DNA"/>
</dbReference>
<organism evidence="7 8">
    <name type="scientific">Candidatus Terrybacteria bacterium RIFCSPHIGHO2_02_41_19</name>
    <dbReference type="NCBI Taxonomy" id="1802364"/>
    <lineage>
        <taxon>Bacteria</taxon>
        <taxon>Candidatus Terryibacteriota</taxon>
    </lineage>
</organism>
<accession>A0A1G2PPE7</accession>
<keyword evidence="6" id="KW-1133">Transmembrane helix</keyword>
<feature type="transmembrane region" description="Helical" evidence="6">
    <location>
        <begin position="7"/>
        <end position="30"/>
    </location>
</feature>
<name>A0A1G2PPE7_9BACT</name>
<dbReference type="PANTHER" id="PTHR43649:SF33">
    <property type="entry name" value="POLYGALACTURONAN_RHAMNOGALACTURONAN-BINDING PROTEIN YTCQ"/>
    <property type="match status" value="1"/>
</dbReference>
<keyword evidence="1" id="KW-1003">Cell membrane</keyword>
<proteinExistence type="predicted"/>
<keyword evidence="2" id="KW-0732">Signal</keyword>
<evidence type="ECO:0000256" key="5">
    <source>
        <dbReference type="ARBA" id="ARBA00023288"/>
    </source>
</evidence>
<protein>
    <recommendedName>
        <fullName evidence="9">ABC transporter substrate-binding protein</fullName>
    </recommendedName>
</protein>
<evidence type="ECO:0000256" key="4">
    <source>
        <dbReference type="ARBA" id="ARBA00023139"/>
    </source>
</evidence>
<comment type="caution">
    <text evidence="7">The sequence shown here is derived from an EMBL/GenBank/DDBJ whole genome shotgun (WGS) entry which is preliminary data.</text>
</comment>